<dbReference type="InterPro" id="IPR052182">
    <property type="entry name" value="Glycogen/Maltodextrin_Phosph"/>
</dbReference>
<keyword evidence="5 10" id="KW-0328">Glycosyltransferase</keyword>
<reference evidence="10 11" key="1">
    <citation type="journal article" date="2011" name="J. Bacteriol.">
        <title>Genome sequence of the verrucomicrobium Opitutus terrae PB90-1, an abundant inhabitant of rice paddy soil ecosystems.</title>
        <authorList>
            <person name="van Passel M.W."/>
            <person name="Kant R."/>
            <person name="Palva A."/>
            <person name="Copeland A."/>
            <person name="Lucas S."/>
            <person name="Lapidus A."/>
            <person name="Glavina del Rio T."/>
            <person name="Pitluck S."/>
            <person name="Goltsman E."/>
            <person name="Clum A."/>
            <person name="Sun H."/>
            <person name="Schmutz J."/>
            <person name="Larimer F.W."/>
            <person name="Land M.L."/>
            <person name="Hauser L."/>
            <person name="Kyrpides N."/>
            <person name="Mikhailova N."/>
            <person name="Richardson P.P."/>
            <person name="Janssen P.H."/>
            <person name="de Vos W.M."/>
            <person name="Smidt H."/>
        </authorList>
    </citation>
    <scope>NUCLEOTIDE SEQUENCE [LARGE SCALE GENOMIC DNA]</scope>
    <source>
        <strain evidence="11">DSM 11246 / JCM 15787 / PB90-1</strain>
    </source>
</reference>
<organism evidence="10 11">
    <name type="scientific">Opitutus terrae (strain DSM 11246 / JCM 15787 / PB90-1)</name>
    <dbReference type="NCBI Taxonomy" id="452637"/>
    <lineage>
        <taxon>Bacteria</taxon>
        <taxon>Pseudomonadati</taxon>
        <taxon>Verrucomicrobiota</taxon>
        <taxon>Opitutia</taxon>
        <taxon>Opitutales</taxon>
        <taxon>Opitutaceae</taxon>
        <taxon>Opitutus</taxon>
    </lineage>
</organism>
<dbReference type="CAZy" id="GT35">
    <property type="family name" value="Glycosyltransferase Family 35"/>
</dbReference>
<evidence type="ECO:0000256" key="7">
    <source>
        <dbReference type="ARBA" id="ARBA00022898"/>
    </source>
</evidence>
<protein>
    <recommendedName>
        <fullName evidence="4">glycogen phosphorylase</fullName>
        <ecNumber evidence="4">2.4.1.1</ecNumber>
    </recommendedName>
</protein>
<dbReference type="GO" id="GO:0005975">
    <property type="term" value="P:carbohydrate metabolic process"/>
    <property type="evidence" value="ECO:0007669"/>
    <property type="project" value="InterPro"/>
</dbReference>
<comment type="function">
    <text evidence="9">Phosphorylase is an important allosteric enzyme in carbohydrate metabolism. Enzymes from different sources differ in their regulatory mechanisms and in their natural substrates. However, all known phosphorylases share catalytic and structural properties.</text>
</comment>
<dbReference type="GO" id="GO:0030170">
    <property type="term" value="F:pyridoxal phosphate binding"/>
    <property type="evidence" value="ECO:0007669"/>
    <property type="project" value="InterPro"/>
</dbReference>
<evidence type="ECO:0000256" key="4">
    <source>
        <dbReference type="ARBA" id="ARBA00012591"/>
    </source>
</evidence>
<evidence type="ECO:0000256" key="8">
    <source>
        <dbReference type="ARBA" id="ARBA00023277"/>
    </source>
</evidence>
<dbReference type="GO" id="GO:0008184">
    <property type="term" value="F:glycogen phosphorylase activity"/>
    <property type="evidence" value="ECO:0007669"/>
    <property type="project" value="InterPro"/>
</dbReference>
<dbReference type="EC" id="2.4.1.1" evidence="4"/>
<keyword evidence="6 10" id="KW-0808">Transferase</keyword>
<gene>
    <name evidence="10" type="ordered locus">Oter_4427</name>
</gene>
<evidence type="ECO:0000256" key="3">
    <source>
        <dbReference type="ARBA" id="ARBA00006047"/>
    </source>
</evidence>
<keyword evidence="7" id="KW-0663">Pyridoxal phosphate</keyword>
<keyword evidence="11" id="KW-1185">Reference proteome</keyword>
<proteinExistence type="inferred from homology"/>
<dbReference type="NCBIfam" id="TIGR02094">
    <property type="entry name" value="more_P_ylases"/>
    <property type="match status" value="1"/>
</dbReference>
<dbReference type="InterPro" id="IPR000811">
    <property type="entry name" value="Glyco_trans_35"/>
</dbReference>
<evidence type="ECO:0000313" key="11">
    <source>
        <dbReference type="Proteomes" id="UP000007013"/>
    </source>
</evidence>
<evidence type="ECO:0000256" key="5">
    <source>
        <dbReference type="ARBA" id="ARBA00022676"/>
    </source>
</evidence>
<dbReference type="HOGENOM" id="CLU_015112_1_0_0"/>
<evidence type="ECO:0000256" key="2">
    <source>
        <dbReference type="ARBA" id="ARBA00001933"/>
    </source>
</evidence>
<dbReference type="SUPFAM" id="SSF53756">
    <property type="entry name" value="UDP-Glycosyltransferase/glycogen phosphorylase"/>
    <property type="match status" value="1"/>
</dbReference>
<name>B1ZPX7_OPITP</name>
<dbReference type="PROSITE" id="PS00102">
    <property type="entry name" value="PHOSPHORYLASE"/>
    <property type="match status" value="1"/>
</dbReference>
<evidence type="ECO:0000256" key="9">
    <source>
        <dbReference type="ARBA" id="ARBA00025174"/>
    </source>
</evidence>
<dbReference type="Proteomes" id="UP000007013">
    <property type="component" value="Chromosome"/>
</dbReference>
<dbReference type="STRING" id="452637.Oter_4427"/>
<dbReference type="AlphaFoldDB" id="B1ZPX7"/>
<evidence type="ECO:0000256" key="6">
    <source>
        <dbReference type="ARBA" id="ARBA00022679"/>
    </source>
</evidence>
<accession>B1ZPX7</accession>
<dbReference type="EMBL" id="CP001032">
    <property type="protein sequence ID" value="ACB77698.1"/>
    <property type="molecule type" value="Genomic_DNA"/>
</dbReference>
<dbReference type="Pfam" id="PF00343">
    <property type="entry name" value="Phosphorylase"/>
    <property type="match status" value="1"/>
</dbReference>
<comment type="cofactor">
    <cofactor evidence="2">
        <name>pyridoxal 5'-phosphate</name>
        <dbReference type="ChEBI" id="CHEBI:597326"/>
    </cofactor>
</comment>
<dbReference type="InterPro" id="IPR011834">
    <property type="entry name" value="Agluc_phsphrylas"/>
</dbReference>
<dbReference type="InterPro" id="IPR035090">
    <property type="entry name" value="Pyridoxal_P_attach_site"/>
</dbReference>
<dbReference type="eggNOG" id="COG0058">
    <property type="taxonomic scope" value="Bacteria"/>
</dbReference>
<comment type="catalytic activity">
    <reaction evidence="1">
        <text>[(1-&gt;4)-alpha-D-glucosyl](n) + phosphate = [(1-&gt;4)-alpha-D-glucosyl](n-1) + alpha-D-glucose 1-phosphate</text>
        <dbReference type="Rhea" id="RHEA:41732"/>
        <dbReference type="Rhea" id="RHEA-COMP:9584"/>
        <dbReference type="Rhea" id="RHEA-COMP:9586"/>
        <dbReference type="ChEBI" id="CHEBI:15444"/>
        <dbReference type="ChEBI" id="CHEBI:43474"/>
        <dbReference type="ChEBI" id="CHEBI:58601"/>
        <dbReference type="EC" id="2.4.1.1"/>
    </reaction>
</comment>
<evidence type="ECO:0000256" key="1">
    <source>
        <dbReference type="ARBA" id="ARBA00001275"/>
    </source>
</evidence>
<dbReference type="RefSeq" id="WP_012377212.1">
    <property type="nucleotide sequence ID" value="NC_010571.1"/>
</dbReference>
<evidence type="ECO:0000313" key="10">
    <source>
        <dbReference type="EMBL" id="ACB77698.1"/>
    </source>
</evidence>
<dbReference type="PANTHER" id="PTHR42655:SF1">
    <property type="entry name" value="GLYCOGEN PHOSPHORYLASE"/>
    <property type="match status" value="1"/>
</dbReference>
<sequence length="566" mass="63399">MNHSPQIAYFSMEIALLPEMPTYSGGLGVLAGDFLKSAADLRTPLVGITLVHRQGYFRQRLDAAGRQTEEPCPWIVGRLLRELPARAHVTIEGRRVALRAWQYDVRGPAGFVVPVLFLDTNLPENSEWDRHLTDRLYGGDTYYRFCQEVVLGIGGVRMLRALEFDSIRNYHMNEGHAALLGLELLDTSAAANGRPHFTLEEVELVRERCIFTTHTPVPAGHDKFPLDLAGRVLGRHDFHEHHEVFCCEGVLNLTLLALNLSRYHNGVARSHGEVSQLMFPRYVIDAITNGVHAATWTSEPFQRLFDRHIPGWREDNYSLRNALRIPRAEVRAAHRQAKERLFAHVEQTCRRELDVSALTLGFGRRAATYKRADLLFQDIPRLKAIGKAAGGLQVIYAGKAHPADQPGKDLIARIVGLQRSLRPEVELVYLENYDMAIGQFLTSGVDVWLNTPAPPLEASGTSGMKAALNGVPSLSVLDGWWVEGHVEGVTGWAIGKPWSAVPNGDTHDGNHDGASLYEKLEEQVVPWFSRRHNAFTDVMRHAIAMNGSFFNTHRMLNQYAHKAYLA</sequence>
<dbReference type="OrthoDB" id="9760804at2"/>
<dbReference type="KEGG" id="ote:Oter_4427"/>
<dbReference type="PANTHER" id="PTHR42655">
    <property type="entry name" value="GLYCOGEN PHOSPHORYLASE"/>
    <property type="match status" value="1"/>
</dbReference>
<keyword evidence="8" id="KW-0119">Carbohydrate metabolism</keyword>
<dbReference type="Gene3D" id="3.40.50.2000">
    <property type="entry name" value="Glycogen Phosphorylase B"/>
    <property type="match status" value="3"/>
</dbReference>
<comment type="similarity">
    <text evidence="3">Belongs to the glycogen phosphorylase family.</text>
</comment>